<dbReference type="CDD" id="cd04921">
    <property type="entry name" value="ACT_AKi-HSDH-ThrA-like_1"/>
    <property type="match status" value="1"/>
</dbReference>
<dbReference type="InterPro" id="IPR036291">
    <property type="entry name" value="NAD(P)-bd_dom_sf"/>
</dbReference>
<dbReference type="SUPFAM" id="SSF55347">
    <property type="entry name" value="Glyceraldehyde-3-phosphate dehydrogenase-like, C-terminal domain"/>
    <property type="match status" value="1"/>
</dbReference>
<dbReference type="PANTHER" id="PTHR43070:SF3">
    <property type="entry name" value="HOMOSERINE DEHYDROGENASE"/>
    <property type="match status" value="1"/>
</dbReference>
<evidence type="ECO:0000256" key="3">
    <source>
        <dbReference type="ARBA" id="ARBA00004986"/>
    </source>
</evidence>
<dbReference type="PIRSF" id="PIRSF000727">
    <property type="entry name" value="ThrA"/>
    <property type="match status" value="1"/>
</dbReference>
<dbReference type="SUPFAM" id="SSF51735">
    <property type="entry name" value="NAD(P)-binding Rossmann-fold domains"/>
    <property type="match status" value="1"/>
</dbReference>
<dbReference type="Pfam" id="PF03447">
    <property type="entry name" value="NAD_binding_3"/>
    <property type="match status" value="1"/>
</dbReference>
<dbReference type="EC" id="2.7.2.4" evidence="32"/>
<name>A0A0B7I116_9FLAO</name>
<evidence type="ECO:0000256" key="22">
    <source>
        <dbReference type="ARBA" id="ARBA00023167"/>
    </source>
</evidence>
<dbReference type="AlphaFoldDB" id="A0A0B7I116"/>
<dbReference type="NCBIfam" id="TIGR00657">
    <property type="entry name" value="asp_kinases"/>
    <property type="match status" value="1"/>
</dbReference>
<evidence type="ECO:0000256" key="24">
    <source>
        <dbReference type="ARBA" id="ARBA00044938"/>
    </source>
</evidence>
<evidence type="ECO:0000256" key="11">
    <source>
        <dbReference type="ARBA" id="ARBA00022679"/>
    </source>
</evidence>
<evidence type="ECO:0000256" key="15">
    <source>
        <dbReference type="ARBA" id="ARBA00022777"/>
    </source>
</evidence>
<keyword evidence="20" id="KW-0915">Sodium</keyword>
<dbReference type="InterPro" id="IPR011147">
    <property type="entry name" value="Bifunc_Aspkin/hSer_DH"/>
</dbReference>
<evidence type="ECO:0000256" key="2">
    <source>
        <dbReference type="ARBA" id="ARBA00004766"/>
    </source>
</evidence>
<evidence type="ECO:0000259" key="31">
    <source>
        <dbReference type="Pfam" id="PF22468"/>
    </source>
</evidence>
<evidence type="ECO:0000256" key="9">
    <source>
        <dbReference type="ARBA" id="ARBA00011881"/>
    </source>
</evidence>
<dbReference type="RefSeq" id="WP_042343685.1">
    <property type="nucleotide sequence ID" value="NZ_CDOI01000090.1"/>
</dbReference>
<dbReference type="GO" id="GO:0009089">
    <property type="term" value="P:lysine biosynthetic process via diaminopimelate"/>
    <property type="evidence" value="ECO:0007669"/>
    <property type="project" value="UniProtKB-UniPathway"/>
</dbReference>
<evidence type="ECO:0000256" key="18">
    <source>
        <dbReference type="ARBA" id="ARBA00023002"/>
    </source>
</evidence>
<dbReference type="SUPFAM" id="SSF53633">
    <property type="entry name" value="Carbamate kinase-like"/>
    <property type="match status" value="1"/>
</dbReference>
<feature type="domain" description="Aspartate/homoserine dehydrogenase NAD-binding" evidence="30">
    <location>
        <begin position="458"/>
        <end position="592"/>
    </location>
</feature>
<dbReference type="GO" id="GO:0046872">
    <property type="term" value="F:metal ion binding"/>
    <property type="evidence" value="ECO:0007669"/>
    <property type="project" value="UniProtKB-KW"/>
</dbReference>
<evidence type="ECO:0000259" key="30">
    <source>
        <dbReference type="Pfam" id="PF03447"/>
    </source>
</evidence>
<evidence type="ECO:0000256" key="20">
    <source>
        <dbReference type="ARBA" id="ARBA00023053"/>
    </source>
</evidence>
<dbReference type="PANTHER" id="PTHR43070">
    <property type="match status" value="1"/>
</dbReference>
<comment type="pathway">
    <text evidence="5">Amino-acid biosynthesis; L-methionine biosynthesis via de novo pathway; L-homoserine from L-aspartate: step 3/3.</text>
</comment>
<evidence type="ECO:0000256" key="26">
    <source>
        <dbReference type="ARBA" id="ARBA00048841"/>
    </source>
</evidence>
<keyword evidence="10" id="KW-0028">Amino-acid biosynthesis</keyword>
<dbReference type="Gene3D" id="3.30.2130.10">
    <property type="entry name" value="VC0802-like"/>
    <property type="match status" value="1"/>
</dbReference>
<organism evidence="32 33">
    <name type="scientific">Capnocytophaga canis</name>
    <dbReference type="NCBI Taxonomy" id="1848903"/>
    <lineage>
        <taxon>Bacteria</taxon>
        <taxon>Pseudomonadati</taxon>
        <taxon>Bacteroidota</taxon>
        <taxon>Flavobacteriia</taxon>
        <taxon>Flavobacteriales</taxon>
        <taxon>Flavobacteriaceae</taxon>
        <taxon>Capnocytophaga</taxon>
    </lineage>
</organism>
<evidence type="ECO:0000256" key="4">
    <source>
        <dbReference type="ARBA" id="ARBA00005056"/>
    </source>
</evidence>
<evidence type="ECO:0000259" key="28">
    <source>
        <dbReference type="Pfam" id="PF00696"/>
    </source>
</evidence>
<dbReference type="InterPro" id="IPR001342">
    <property type="entry name" value="HDH_cat"/>
</dbReference>
<evidence type="ECO:0000256" key="1">
    <source>
        <dbReference type="ARBA" id="ARBA00001920"/>
    </source>
</evidence>
<reference evidence="32 33" key="1">
    <citation type="submission" date="2015-01" db="EMBL/GenBank/DDBJ databases">
        <authorList>
            <person name="Xiang T."/>
            <person name="Song Y."/>
            <person name="Huang L."/>
            <person name="Wang B."/>
            <person name="Wu P."/>
        </authorList>
    </citation>
    <scope>NUCLEOTIDE SEQUENCE [LARGE SCALE GENOMIC DNA]</scope>
    <source>
        <strain evidence="32 33">CcD38</strain>
    </source>
</reference>
<dbReference type="InterPro" id="IPR001048">
    <property type="entry name" value="Asp/Glu/Uridylate_kinase"/>
</dbReference>
<keyword evidence="14" id="KW-0547">Nucleotide-binding</keyword>
<evidence type="ECO:0000256" key="23">
    <source>
        <dbReference type="ARBA" id="ARBA00023268"/>
    </source>
</evidence>
<dbReference type="NCBIfam" id="NF006959">
    <property type="entry name" value="PRK09436.1"/>
    <property type="match status" value="1"/>
</dbReference>
<keyword evidence="13" id="KW-0479">Metal-binding</keyword>
<keyword evidence="22" id="KW-0486">Methionine biosynthesis</keyword>
<dbReference type="Pfam" id="PF22468">
    <property type="entry name" value="ACT_9"/>
    <property type="match status" value="1"/>
</dbReference>
<evidence type="ECO:0000256" key="6">
    <source>
        <dbReference type="ARBA" id="ARBA00005139"/>
    </source>
</evidence>
<comment type="catalytic activity">
    <reaction evidence="26">
        <text>L-homoserine + NADP(+) = L-aspartate 4-semialdehyde + NADPH + H(+)</text>
        <dbReference type="Rhea" id="RHEA:15761"/>
        <dbReference type="ChEBI" id="CHEBI:15378"/>
        <dbReference type="ChEBI" id="CHEBI:57476"/>
        <dbReference type="ChEBI" id="CHEBI:57783"/>
        <dbReference type="ChEBI" id="CHEBI:58349"/>
        <dbReference type="ChEBI" id="CHEBI:537519"/>
        <dbReference type="EC" id="1.1.1.3"/>
    </reaction>
    <physiologicalReaction direction="right-to-left" evidence="26">
        <dbReference type="Rhea" id="RHEA:15763"/>
    </physiologicalReaction>
</comment>
<evidence type="ECO:0000256" key="14">
    <source>
        <dbReference type="ARBA" id="ARBA00022741"/>
    </source>
</evidence>
<comment type="subunit">
    <text evidence="9">Homotetramer.</text>
</comment>
<comment type="pathway">
    <text evidence="3">Amino-acid biosynthesis; L-methionine biosynthesis via de novo pathway; L-homoserine from L-aspartate: step 1/3.</text>
</comment>
<dbReference type="GO" id="GO:0005524">
    <property type="term" value="F:ATP binding"/>
    <property type="evidence" value="ECO:0007669"/>
    <property type="project" value="UniProtKB-KW"/>
</dbReference>
<dbReference type="InterPro" id="IPR005106">
    <property type="entry name" value="Asp/hSer_DH_NAD-bd"/>
</dbReference>
<accession>A0A0B7I116</accession>
<dbReference type="InterPro" id="IPR042199">
    <property type="entry name" value="AsparK_Bifunc_asparK/hSer_DH"/>
</dbReference>
<dbReference type="InterPro" id="IPR001341">
    <property type="entry name" value="Asp_kinase"/>
</dbReference>
<dbReference type="PROSITE" id="PS01042">
    <property type="entry name" value="HOMOSER_DHGENASE"/>
    <property type="match status" value="1"/>
</dbReference>
<evidence type="ECO:0000256" key="7">
    <source>
        <dbReference type="ARBA" id="ARBA00007952"/>
    </source>
</evidence>
<dbReference type="GO" id="GO:0004072">
    <property type="term" value="F:aspartate kinase activity"/>
    <property type="evidence" value="ECO:0007669"/>
    <property type="project" value="UniProtKB-EC"/>
</dbReference>
<dbReference type="InterPro" id="IPR019811">
    <property type="entry name" value="HDH_CS"/>
</dbReference>
<dbReference type="InterPro" id="IPR054352">
    <property type="entry name" value="ACT_Aspartokinase"/>
</dbReference>
<dbReference type="GO" id="GO:0050661">
    <property type="term" value="F:NADP binding"/>
    <property type="evidence" value="ECO:0007669"/>
    <property type="project" value="InterPro"/>
</dbReference>
<evidence type="ECO:0000313" key="32">
    <source>
        <dbReference type="EMBL" id="CEN44479.1"/>
    </source>
</evidence>
<keyword evidence="11 32" id="KW-0808">Transferase</keyword>
<evidence type="ECO:0000256" key="12">
    <source>
        <dbReference type="ARBA" id="ARBA00022697"/>
    </source>
</evidence>
<evidence type="ECO:0000256" key="27">
    <source>
        <dbReference type="ARBA" id="ARBA00049031"/>
    </source>
</evidence>
<keyword evidence="16" id="KW-0067">ATP-binding</keyword>
<evidence type="ECO:0000313" key="33">
    <source>
        <dbReference type="Proteomes" id="UP000045051"/>
    </source>
</evidence>
<dbReference type="UniPathway" id="UPA00050">
    <property type="reaction ID" value="UER00063"/>
</dbReference>
<dbReference type="UniPathway" id="UPA00051">
    <property type="reaction ID" value="UER00465"/>
</dbReference>
<dbReference type="Pfam" id="PF00696">
    <property type="entry name" value="AA_kinase"/>
    <property type="match status" value="1"/>
</dbReference>
<evidence type="ECO:0000256" key="16">
    <source>
        <dbReference type="ARBA" id="ARBA00022840"/>
    </source>
</evidence>
<comment type="similarity">
    <text evidence="7">In the C-terminal section; belongs to the homoserine dehydrogenase family.</text>
</comment>
<evidence type="ECO:0000256" key="5">
    <source>
        <dbReference type="ARBA" id="ARBA00005062"/>
    </source>
</evidence>
<proteinExistence type="inferred from homology"/>
<evidence type="ECO:0000256" key="8">
    <source>
        <dbReference type="ARBA" id="ARBA00010046"/>
    </source>
</evidence>
<comment type="pathway">
    <text evidence="6">Amino-acid biosynthesis; L-threonine biosynthesis; L-threonine from L-aspartate: step 1/5.</text>
</comment>
<dbReference type="Proteomes" id="UP000045051">
    <property type="component" value="Unassembled WGS sequence"/>
</dbReference>
<dbReference type="GO" id="GO:0009090">
    <property type="term" value="P:homoserine biosynthetic process"/>
    <property type="evidence" value="ECO:0007669"/>
    <property type="project" value="UniProtKB-ARBA"/>
</dbReference>
<feature type="domain" description="Homoserine dehydrogenase catalytic" evidence="29">
    <location>
        <begin position="600"/>
        <end position="802"/>
    </location>
</feature>
<evidence type="ECO:0000256" key="25">
    <source>
        <dbReference type="ARBA" id="ARBA00048561"/>
    </source>
</evidence>
<feature type="domain" description="Aspartokinase ACT" evidence="31">
    <location>
        <begin position="308"/>
        <end position="368"/>
    </location>
</feature>
<comment type="pathway">
    <text evidence="4">Amino-acid biosynthesis; L-threonine biosynthesis; L-threonine from L-aspartate: step 3/5.</text>
</comment>
<dbReference type="FunFam" id="3.30.360.10:FF:000006">
    <property type="entry name" value="Bifunctional aspartokinase/homoserine dehydrogenase"/>
    <property type="match status" value="1"/>
</dbReference>
<sequence length="810" mass="89417">MKILKFGGKSLANGNGLDTVLNIIRQKVQNKEQVAVVVSARGNATDELITLLEKARNGVDYQSELKSFKSYQLYNFNDNYQQEIAENFELLEKLLEGVSLLGDYSLKIKDLVIAQGELIAAKLIAELLREQGVKSSFVDSRNIFVTDSEFGNAHIISDVSKKKTQDLFLRFSKDEVPVVTGFIASTQKGETTTLGRNGSNYSAALLANFLNATEMQNYTHVDGIFTANPELVPEAKIIRHLSYEEANELANFGASILHAKTIIPLIERNIPLRIKNTFKNEDSGTLIHNESSEDGIKSISVIENNALIVLEGRGLLGKVGVDARIFRALANKNISVSIISQGSSERGIGFVVHSNDANAAKLALEEEFSQDFYTNDVSSVSVIDNVAVISIVGQNLDTFHYPYNALIRNQIVPLLINNAITGKNVSLVLKTNKLHKALNVIHGEIFGVSRRINLVVFGKGTVGATLIDQVIDAHDNILKRKNISLRIVAIANSSRILTDASGISTNWKEQFEQEAVNYDFSILQQFIEKNHLENLIAVDVTASKAFVENYIQLIKSGFDLVSANKIANTISFDFYQELRENLAKYQKSYLYETNVGAGLPLIDTIRLLHHSGENITRIKGIFSGTLSYLFNTFSEENKPFDEVLQFAIDSGYTEPDPREDLCGNDVGRKLLILARELDLGNEFTDVKIQNLIPEHLREGSVSNFLECLEEFNAHYQDIKDGQADDHVLRYVGDLHGDLSDTATAKLEVSLVSVPKNSALGQVKGADSIFEIYTESYGNNPIVIQGAGAGAAVTARGVFGDILRLAERNNF</sequence>
<comment type="cofactor">
    <cofactor evidence="1">
        <name>a metal cation</name>
        <dbReference type="ChEBI" id="CHEBI:25213"/>
    </cofactor>
</comment>
<dbReference type="Gene3D" id="1.20.120.1320">
    <property type="entry name" value="Aspartokinase, catalytic domain"/>
    <property type="match status" value="1"/>
</dbReference>
<dbReference type="InterPro" id="IPR049638">
    <property type="entry name" value="AK-HD"/>
</dbReference>
<keyword evidence="19" id="KW-0520">NAD</keyword>
<comment type="similarity">
    <text evidence="8">In the N-terminal section; belongs to the aspartokinase family.</text>
</comment>
<keyword evidence="17" id="KW-0521">NADP</keyword>
<comment type="function">
    <text evidence="24">Bifunctional aspartate kinase and homoserine dehydrogenase that catalyzes the first and the third steps toward the synthesis of lysine, methionine and threonine from aspartate.</text>
</comment>
<keyword evidence="12" id="KW-0791">Threonine biosynthesis</keyword>
<evidence type="ECO:0000256" key="21">
    <source>
        <dbReference type="ARBA" id="ARBA00023154"/>
    </source>
</evidence>
<keyword evidence="21" id="KW-0457">Lysine biosynthesis</keyword>
<dbReference type="GO" id="GO:0004412">
    <property type="term" value="F:homoserine dehydrogenase activity"/>
    <property type="evidence" value="ECO:0007669"/>
    <property type="project" value="UniProtKB-EC"/>
</dbReference>
<comment type="catalytic activity">
    <reaction evidence="27">
        <text>L-homoserine + NAD(+) = L-aspartate 4-semialdehyde + NADH + H(+)</text>
        <dbReference type="Rhea" id="RHEA:15757"/>
        <dbReference type="ChEBI" id="CHEBI:15378"/>
        <dbReference type="ChEBI" id="CHEBI:57476"/>
        <dbReference type="ChEBI" id="CHEBI:57540"/>
        <dbReference type="ChEBI" id="CHEBI:57945"/>
        <dbReference type="ChEBI" id="CHEBI:537519"/>
        <dbReference type="EC" id="1.1.1.3"/>
    </reaction>
    <physiologicalReaction direction="right-to-left" evidence="27">
        <dbReference type="Rhea" id="RHEA:15759"/>
    </physiologicalReaction>
</comment>
<evidence type="ECO:0000256" key="13">
    <source>
        <dbReference type="ARBA" id="ARBA00022723"/>
    </source>
</evidence>
<gene>
    <name evidence="32" type="ORF">CCAND38_180053</name>
</gene>
<dbReference type="Gene3D" id="3.40.1160.10">
    <property type="entry name" value="Acetylglutamate kinase-like"/>
    <property type="match status" value="1"/>
</dbReference>
<keyword evidence="23" id="KW-0511">Multifunctional enzyme</keyword>
<evidence type="ECO:0000256" key="19">
    <source>
        <dbReference type="ARBA" id="ARBA00023027"/>
    </source>
</evidence>
<dbReference type="Gene3D" id="3.30.360.10">
    <property type="entry name" value="Dihydrodipicolinate Reductase, domain 2"/>
    <property type="match status" value="1"/>
</dbReference>
<keyword evidence="15 32" id="KW-0418">Kinase</keyword>
<dbReference type="InterPro" id="IPR036393">
    <property type="entry name" value="AceGlu_kinase-like_sf"/>
</dbReference>
<dbReference type="UniPathway" id="UPA00034">
    <property type="reaction ID" value="UER00015"/>
</dbReference>
<dbReference type="GO" id="GO:0009086">
    <property type="term" value="P:methionine biosynthetic process"/>
    <property type="evidence" value="ECO:0007669"/>
    <property type="project" value="UniProtKB-KW"/>
</dbReference>
<dbReference type="GO" id="GO:0009088">
    <property type="term" value="P:threonine biosynthetic process"/>
    <property type="evidence" value="ECO:0007669"/>
    <property type="project" value="UniProtKB-UniPathway"/>
</dbReference>
<dbReference type="Pfam" id="PF00742">
    <property type="entry name" value="Homoserine_dh"/>
    <property type="match status" value="1"/>
</dbReference>
<dbReference type="SUPFAM" id="SSF55021">
    <property type="entry name" value="ACT-like"/>
    <property type="match status" value="2"/>
</dbReference>
<keyword evidence="18 32" id="KW-0560">Oxidoreductase</keyword>
<comment type="pathway">
    <text evidence="2">Amino-acid biosynthesis; L-lysine biosynthesis via DAP pathway; (S)-tetrahydrodipicolinate from L-aspartate: step 1/4.</text>
</comment>
<dbReference type="Gene3D" id="3.40.50.720">
    <property type="entry name" value="NAD(P)-binding Rossmann-like Domain"/>
    <property type="match status" value="1"/>
</dbReference>
<dbReference type="InterPro" id="IPR045865">
    <property type="entry name" value="ACT-like_dom_sf"/>
</dbReference>
<evidence type="ECO:0000259" key="29">
    <source>
        <dbReference type="Pfam" id="PF00742"/>
    </source>
</evidence>
<comment type="catalytic activity">
    <reaction evidence="25">
        <text>L-aspartate + ATP = 4-phospho-L-aspartate + ADP</text>
        <dbReference type="Rhea" id="RHEA:23776"/>
        <dbReference type="ChEBI" id="CHEBI:29991"/>
        <dbReference type="ChEBI" id="CHEBI:30616"/>
        <dbReference type="ChEBI" id="CHEBI:57535"/>
        <dbReference type="ChEBI" id="CHEBI:456216"/>
        <dbReference type="EC" id="2.7.2.4"/>
    </reaction>
    <physiologicalReaction direction="left-to-right" evidence="25">
        <dbReference type="Rhea" id="RHEA:23777"/>
    </physiologicalReaction>
</comment>
<protein>
    <submittedName>
        <fullName evidence="32">Aspartate kinase</fullName>
        <ecNumber evidence="32">1.1.1.3</ecNumber>
        <ecNumber evidence="32">2.7.2.4</ecNumber>
    </submittedName>
</protein>
<evidence type="ECO:0000256" key="10">
    <source>
        <dbReference type="ARBA" id="ARBA00022605"/>
    </source>
</evidence>
<keyword evidence="33" id="KW-1185">Reference proteome</keyword>
<feature type="domain" description="Aspartate/glutamate/uridylate kinase" evidence="28">
    <location>
        <begin position="2"/>
        <end position="276"/>
    </location>
</feature>
<dbReference type="EMBL" id="CDOI01000090">
    <property type="protein sequence ID" value="CEN44479.1"/>
    <property type="molecule type" value="Genomic_DNA"/>
</dbReference>
<dbReference type="EC" id="1.1.1.3" evidence="32"/>
<evidence type="ECO:0000256" key="17">
    <source>
        <dbReference type="ARBA" id="ARBA00022857"/>
    </source>
</evidence>